<dbReference type="GO" id="GO:0004715">
    <property type="term" value="F:non-membrane spanning protein tyrosine kinase activity"/>
    <property type="evidence" value="ECO:0007669"/>
    <property type="project" value="UniProtKB-EC"/>
</dbReference>
<dbReference type="Gene3D" id="3.40.50.300">
    <property type="entry name" value="P-loop containing nucleotide triphosphate hydrolases"/>
    <property type="match status" value="1"/>
</dbReference>
<evidence type="ECO:0000256" key="14">
    <source>
        <dbReference type="ARBA" id="ARBA00023136"/>
    </source>
</evidence>
<proteinExistence type="inferred from homology"/>
<accession>A0A9W6CAG3</accession>
<evidence type="ECO:0000256" key="3">
    <source>
        <dbReference type="ARBA" id="ARBA00007316"/>
    </source>
</evidence>
<comment type="catalytic activity">
    <reaction evidence="16">
        <text>L-tyrosyl-[protein] + ATP = O-phospho-L-tyrosyl-[protein] + ADP + H(+)</text>
        <dbReference type="Rhea" id="RHEA:10596"/>
        <dbReference type="Rhea" id="RHEA-COMP:10136"/>
        <dbReference type="Rhea" id="RHEA-COMP:20101"/>
        <dbReference type="ChEBI" id="CHEBI:15378"/>
        <dbReference type="ChEBI" id="CHEBI:30616"/>
        <dbReference type="ChEBI" id="CHEBI:46858"/>
        <dbReference type="ChEBI" id="CHEBI:61978"/>
        <dbReference type="ChEBI" id="CHEBI:456216"/>
        <dbReference type="EC" id="2.7.10.2"/>
    </reaction>
</comment>
<name>A0A9W6CAG3_9FIRM</name>
<keyword evidence="10" id="KW-0547">Nucleotide-binding</keyword>
<keyword evidence="7" id="KW-0997">Cell inner membrane</keyword>
<keyword evidence="11" id="KW-0418">Kinase</keyword>
<evidence type="ECO:0000256" key="1">
    <source>
        <dbReference type="ARBA" id="ARBA00004429"/>
    </source>
</evidence>
<dbReference type="GO" id="GO:0005886">
    <property type="term" value="C:plasma membrane"/>
    <property type="evidence" value="ECO:0007669"/>
    <property type="project" value="UniProtKB-SubCell"/>
</dbReference>
<evidence type="ECO:0000256" key="12">
    <source>
        <dbReference type="ARBA" id="ARBA00022840"/>
    </source>
</evidence>
<keyword evidence="14 17" id="KW-0472">Membrane</keyword>
<feature type="transmembrane region" description="Helical" evidence="17">
    <location>
        <begin position="175"/>
        <end position="194"/>
    </location>
</feature>
<evidence type="ECO:0000256" key="6">
    <source>
        <dbReference type="ARBA" id="ARBA00022475"/>
    </source>
</evidence>
<comment type="similarity">
    <text evidence="3">Belongs to the CpsD/CapB family.</text>
</comment>
<dbReference type="RefSeq" id="WP_281874093.1">
    <property type="nucleotide sequence ID" value="NZ_BSBO01000047.1"/>
</dbReference>
<evidence type="ECO:0000256" key="5">
    <source>
        <dbReference type="ARBA" id="ARBA00011903"/>
    </source>
</evidence>
<dbReference type="PANTHER" id="PTHR32309">
    <property type="entry name" value="TYROSINE-PROTEIN KINASE"/>
    <property type="match status" value="1"/>
</dbReference>
<evidence type="ECO:0000256" key="9">
    <source>
        <dbReference type="ARBA" id="ARBA00022692"/>
    </source>
</evidence>
<comment type="similarity">
    <text evidence="4">Belongs to the etk/wzc family.</text>
</comment>
<evidence type="ECO:0000259" key="18">
    <source>
        <dbReference type="Pfam" id="PF02706"/>
    </source>
</evidence>
<dbReference type="GO" id="GO:0005524">
    <property type="term" value="F:ATP binding"/>
    <property type="evidence" value="ECO:0007669"/>
    <property type="project" value="UniProtKB-KW"/>
</dbReference>
<dbReference type="AlphaFoldDB" id="A0A9W6CAG3"/>
<evidence type="ECO:0000256" key="15">
    <source>
        <dbReference type="ARBA" id="ARBA00023137"/>
    </source>
</evidence>
<comment type="caution">
    <text evidence="20">The sequence shown here is derived from an EMBL/GenBank/DDBJ whole genome shotgun (WGS) entry which is preliminary data.</text>
</comment>
<organism evidence="20 21">
    <name type="scientific">Sellimonas catena</name>
    <dbReference type="NCBI Taxonomy" id="2994035"/>
    <lineage>
        <taxon>Bacteria</taxon>
        <taxon>Bacillati</taxon>
        <taxon>Bacillota</taxon>
        <taxon>Clostridia</taxon>
        <taxon>Lachnospirales</taxon>
        <taxon>Lachnospiraceae</taxon>
        <taxon>Sellimonas</taxon>
    </lineage>
</organism>
<dbReference type="EMBL" id="BSBO01000047">
    <property type="protein sequence ID" value="GLG06103.1"/>
    <property type="molecule type" value="Genomic_DNA"/>
</dbReference>
<evidence type="ECO:0000256" key="13">
    <source>
        <dbReference type="ARBA" id="ARBA00022989"/>
    </source>
</evidence>
<evidence type="ECO:0000256" key="2">
    <source>
        <dbReference type="ARBA" id="ARBA00006683"/>
    </source>
</evidence>
<keyword evidence="6" id="KW-1003">Cell membrane</keyword>
<feature type="domain" description="Polysaccharide chain length determinant N-terminal" evidence="18">
    <location>
        <begin position="9"/>
        <end position="94"/>
    </location>
</feature>
<dbReference type="InterPro" id="IPR050445">
    <property type="entry name" value="Bact_polysacc_biosynth/exp"/>
</dbReference>
<evidence type="ECO:0000256" key="7">
    <source>
        <dbReference type="ARBA" id="ARBA00022519"/>
    </source>
</evidence>
<keyword evidence="15" id="KW-0829">Tyrosine-protein kinase</keyword>
<protein>
    <recommendedName>
        <fullName evidence="5">non-specific protein-tyrosine kinase</fullName>
        <ecNumber evidence="5">2.7.10.2</ecNumber>
    </recommendedName>
</protein>
<comment type="similarity">
    <text evidence="2">Belongs to the CpsC/CapA family.</text>
</comment>
<dbReference type="NCBIfam" id="TIGR01007">
    <property type="entry name" value="eps_fam"/>
    <property type="match status" value="1"/>
</dbReference>
<feature type="transmembrane region" description="Helical" evidence="17">
    <location>
        <begin position="20"/>
        <end position="41"/>
    </location>
</feature>
<keyword evidence="21" id="KW-1185">Reference proteome</keyword>
<evidence type="ECO:0000259" key="19">
    <source>
        <dbReference type="Pfam" id="PF13614"/>
    </source>
</evidence>
<reference evidence="20 21" key="1">
    <citation type="journal article" date="2023" name="Int. J. Syst. Evol. Microbiol.">
        <title>Sellimonas catena sp. nov., isolated from human faeces.</title>
        <authorList>
            <person name="Hisatomi A."/>
            <person name="Ohkuma M."/>
            <person name="Sakamoto M."/>
        </authorList>
    </citation>
    <scope>NUCLEOTIDE SEQUENCE [LARGE SCALE GENOMIC DNA]</scope>
    <source>
        <strain evidence="20 21">12EGH17</strain>
    </source>
</reference>
<evidence type="ECO:0000256" key="16">
    <source>
        <dbReference type="ARBA" id="ARBA00051245"/>
    </source>
</evidence>
<dbReference type="Pfam" id="PF13614">
    <property type="entry name" value="AAA_31"/>
    <property type="match status" value="1"/>
</dbReference>
<dbReference type="SUPFAM" id="SSF52540">
    <property type="entry name" value="P-loop containing nucleoside triphosphate hydrolases"/>
    <property type="match status" value="1"/>
</dbReference>
<gene>
    <name evidence="20" type="ORF">Selli1_32770</name>
</gene>
<feature type="domain" description="AAA" evidence="19">
    <location>
        <begin position="280"/>
        <end position="410"/>
    </location>
</feature>
<evidence type="ECO:0000256" key="4">
    <source>
        <dbReference type="ARBA" id="ARBA00008883"/>
    </source>
</evidence>
<dbReference type="InterPro" id="IPR003856">
    <property type="entry name" value="LPS_length_determ_N"/>
</dbReference>
<keyword evidence="9 17" id="KW-0812">Transmembrane</keyword>
<keyword evidence="12" id="KW-0067">ATP-binding</keyword>
<evidence type="ECO:0000256" key="8">
    <source>
        <dbReference type="ARBA" id="ARBA00022679"/>
    </source>
</evidence>
<sequence>MNRERFSLNEISVRGLCTDLLRNLWMILLAAAAMWCVATAWHNLTFEPEYTSSATLVVGVKGQSNAYSSLGVASQMADVYGQVFQSEALREKIREDVGEDVNGTITCSLIEETNLLVLHATSPEPRQAYVYLYSALENYEEVSGQVFSNADLKMVQEPNIPYTPSNTSWMLKNRYLLMVLAAAGMAAVIAFYYVMRFTVKNVKSAESQLDGKIMGVIPYERKEMDLRGRKESKQALILSSPSVSMDYAEAGRRTEARIEYHMRKNSQKVLLVTSVGENEGKSTVAANLALSMSEKHKKVLLVDGDLRKPAQHKIFEIKDESRISLEKVLKEENGWREAVYPGKARGVRELFQFSAAKHPEQCLKEERLEVLLHEWKQEFDYIIIDCSPVMVSADTEVWMSVVDTVLLVVREDWADVRLINDTVDIVRQTGSDFAGFILNAFHREWSGQVGTGRYGSYGAYGETGRKERG</sequence>
<dbReference type="InterPro" id="IPR025669">
    <property type="entry name" value="AAA_dom"/>
</dbReference>
<dbReference type="PANTHER" id="PTHR32309:SF13">
    <property type="entry name" value="FERRIC ENTEROBACTIN TRANSPORT PROTEIN FEPE"/>
    <property type="match status" value="1"/>
</dbReference>
<comment type="subcellular location">
    <subcellularLocation>
        <location evidence="1">Cell inner membrane</location>
        <topology evidence="1">Multi-pass membrane protein</topology>
    </subcellularLocation>
</comment>
<dbReference type="EC" id="2.7.10.2" evidence="5"/>
<dbReference type="InterPro" id="IPR027417">
    <property type="entry name" value="P-loop_NTPase"/>
</dbReference>
<keyword evidence="13 17" id="KW-1133">Transmembrane helix</keyword>
<evidence type="ECO:0000256" key="17">
    <source>
        <dbReference type="SAM" id="Phobius"/>
    </source>
</evidence>
<evidence type="ECO:0000256" key="10">
    <source>
        <dbReference type="ARBA" id="ARBA00022741"/>
    </source>
</evidence>
<dbReference type="Proteomes" id="UP001145145">
    <property type="component" value="Unassembled WGS sequence"/>
</dbReference>
<evidence type="ECO:0000256" key="11">
    <source>
        <dbReference type="ARBA" id="ARBA00022777"/>
    </source>
</evidence>
<evidence type="ECO:0000313" key="20">
    <source>
        <dbReference type="EMBL" id="GLG06103.1"/>
    </source>
</evidence>
<keyword evidence="8" id="KW-0808">Transferase</keyword>
<evidence type="ECO:0000313" key="21">
    <source>
        <dbReference type="Proteomes" id="UP001145145"/>
    </source>
</evidence>
<dbReference type="InterPro" id="IPR005702">
    <property type="entry name" value="Wzc-like_C"/>
</dbReference>
<dbReference type="Pfam" id="PF02706">
    <property type="entry name" value="Wzz"/>
    <property type="match status" value="1"/>
</dbReference>
<dbReference type="CDD" id="cd05387">
    <property type="entry name" value="BY-kinase"/>
    <property type="match status" value="1"/>
</dbReference>